<evidence type="ECO:0000313" key="3">
    <source>
        <dbReference type="Proteomes" id="UP000811619"/>
    </source>
</evidence>
<feature type="signal peptide" evidence="1">
    <location>
        <begin position="1"/>
        <end position="18"/>
    </location>
</feature>
<evidence type="ECO:0000256" key="1">
    <source>
        <dbReference type="SAM" id="SignalP"/>
    </source>
</evidence>
<feature type="chain" id="PRO_5035480306" evidence="1">
    <location>
        <begin position="19"/>
        <end position="104"/>
    </location>
</feature>
<proteinExistence type="predicted"/>
<organism evidence="2 3">
    <name type="scientific">Claviceps africana</name>
    <dbReference type="NCBI Taxonomy" id="83212"/>
    <lineage>
        <taxon>Eukaryota</taxon>
        <taxon>Fungi</taxon>
        <taxon>Dikarya</taxon>
        <taxon>Ascomycota</taxon>
        <taxon>Pezizomycotina</taxon>
        <taxon>Sordariomycetes</taxon>
        <taxon>Hypocreomycetidae</taxon>
        <taxon>Hypocreales</taxon>
        <taxon>Clavicipitaceae</taxon>
        <taxon>Claviceps</taxon>
    </lineage>
</organism>
<gene>
    <name evidence="2" type="ORF">E4U42_000078</name>
</gene>
<evidence type="ECO:0000313" key="2">
    <source>
        <dbReference type="EMBL" id="KAG5928714.1"/>
    </source>
</evidence>
<keyword evidence="1" id="KW-0732">Signal</keyword>
<comment type="caution">
    <text evidence="2">The sequence shown here is derived from an EMBL/GenBank/DDBJ whole genome shotgun (WGS) entry which is preliminary data.</text>
</comment>
<name>A0A8K0JBS4_9HYPO</name>
<protein>
    <submittedName>
        <fullName evidence="2">Uncharacterized protein</fullName>
    </submittedName>
</protein>
<dbReference type="Proteomes" id="UP000811619">
    <property type="component" value="Unassembled WGS sequence"/>
</dbReference>
<dbReference type="EMBL" id="SRPY01000101">
    <property type="protein sequence ID" value="KAG5928714.1"/>
    <property type="molecule type" value="Genomic_DNA"/>
</dbReference>
<keyword evidence="3" id="KW-1185">Reference proteome</keyword>
<reference evidence="2" key="1">
    <citation type="journal article" date="2020" name="bioRxiv">
        <title>Whole genome comparisons of ergot fungi reveals the divergence and evolution of species within the genus Claviceps are the result of varying mechanisms driving genome evolution and host range expansion.</title>
        <authorList>
            <person name="Wyka S.A."/>
            <person name="Mondo S.J."/>
            <person name="Liu M."/>
            <person name="Dettman J."/>
            <person name="Nalam V."/>
            <person name="Broders K.D."/>
        </authorList>
    </citation>
    <scope>NUCLEOTIDE SEQUENCE</scope>
    <source>
        <strain evidence="2">CCC 489</strain>
    </source>
</reference>
<dbReference type="AlphaFoldDB" id="A0A8K0JBS4"/>
<sequence>MLFRSILLTIGFAAPALADGLPTDPPQGAAGSDYGWQWCDPKPMSINIKCGDGRKIHCCSGRRTPDFTKAMWTIDIENDPVTGLTSCQDANELSHGYILCAVEA</sequence>
<accession>A0A8K0JBS4</accession>